<reference evidence="4 5" key="1">
    <citation type="submission" date="2024-02" db="EMBL/GenBank/DDBJ databases">
        <title>A novel Gemmatimonadota bacterium.</title>
        <authorList>
            <person name="Du Z.-J."/>
            <person name="Ye Y.-Q."/>
        </authorList>
    </citation>
    <scope>NUCLEOTIDE SEQUENCE [LARGE SCALE GENOMIC DNA]</scope>
    <source>
        <strain evidence="4 5">DH-20</strain>
    </source>
</reference>
<dbReference type="EC" id="3.5.1.-" evidence="4"/>
<dbReference type="Gene3D" id="3.30.1490.130">
    <property type="entry name" value="D-aminoacylase. Domain 3"/>
    <property type="match status" value="1"/>
</dbReference>
<keyword evidence="5" id="KW-1185">Reference proteome</keyword>
<dbReference type="GO" id="GO:0016787">
    <property type="term" value="F:hydrolase activity"/>
    <property type="evidence" value="ECO:0007669"/>
    <property type="project" value="UniProtKB-KW"/>
</dbReference>
<feature type="chain" id="PRO_5045688107" evidence="2">
    <location>
        <begin position="23"/>
        <end position="527"/>
    </location>
</feature>
<dbReference type="RefSeq" id="WP_405286896.1">
    <property type="nucleotide sequence ID" value="NZ_JBBHLI010000005.1"/>
</dbReference>
<keyword evidence="2" id="KW-0732">Signal</keyword>
<dbReference type="InterPro" id="IPR032466">
    <property type="entry name" value="Metal_Hydrolase"/>
</dbReference>
<dbReference type="Gene3D" id="3.20.20.140">
    <property type="entry name" value="Metal-dependent hydrolases"/>
    <property type="match status" value="1"/>
</dbReference>
<dbReference type="SUPFAM" id="SSF51556">
    <property type="entry name" value="Metallo-dependent hydrolases"/>
    <property type="match status" value="1"/>
</dbReference>
<feature type="signal peptide" evidence="2">
    <location>
        <begin position="1"/>
        <end position="22"/>
    </location>
</feature>
<dbReference type="InterPro" id="IPR013108">
    <property type="entry name" value="Amidohydro_3"/>
</dbReference>
<dbReference type="CDD" id="cd01297">
    <property type="entry name" value="D-aminoacylase"/>
    <property type="match status" value="1"/>
</dbReference>
<accession>A0ABU9EA28</accession>
<dbReference type="InterPro" id="IPR011059">
    <property type="entry name" value="Metal-dep_hydrolase_composite"/>
</dbReference>
<gene>
    <name evidence="4" type="ORF">WI372_10525</name>
</gene>
<dbReference type="SUPFAM" id="SSF51338">
    <property type="entry name" value="Composite domain of metallo-dependent hydrolases"/>
    <property type="match status" value="1"/>
</dbReference>
<protein>
    <submittedName>
        <fullName evidence="4">D-aminoacylase</fullName>
        <ecNumber evidence="4">3.5.1.-</ecNumber>
    </submittedName>
</protein>
<name>A0ABU9EA28_9BACT</name>
<dbReference type="InterPro" id="IPR023100">
    <property type="entry name" value="D-aminoacylase_insert_dom_sf"/>
</dbReference>
<evidence type="ECO:0000256" key="2">
    <source>
        <dbReference type="SAM" id="SignalP"/>
    </source>
</evidence>
<dbReference type="Pfam" id="PF07969">
    <property type="entry name" value="Amidohydro_3"/>
    <property type="match status" value="1"/>
</dbReference>
<keyword evidence="1 4" id="KW-0378">Hydrolase</keyword>
<dbReference type="PANTHER" id="PTHR11113">
    <property type="entry name" value="N-ACETYLGLUCOSAMINE-6-PHOSPHATE DEACETYLASE"/>
    <property type="match status" value="1"/>
</dbReference>
<feature type="domain" description="Amidohydrolase 3" evidence="3">
    <location>
        <begin position="71"/>
        <end position="508"/>
    </location>
</feature>
<evidence type="ECO:0000313" key="5">
    <source>
        <dbReference type="Proteomes" id="UP001484239"/>
    </source>
</evidence>
<evidence type="ECO:0000313" key="4">
    <source>
        <dbReference type="EMBL" id="MEK9501411.1"/>
    </source>
</evidence>
<dbReference type="EMBL" id="JBBHLI010000005">
    <property type="protein sequence ID" value="MEK9501411.1"/>
    <property type="molecule type" value="Genomic_DNA"/>
</dbReference>
<organism evidence="4 5">
    <name type="scientific">Gaopeijia maritima</name>
    <dbReference type="NCBI Taxonomy" id="3119007"/>
    <lineage>
        <taxon>Bacteria</taxon>
        <taxon>Pseudomonadati</taxon>
        <taxon>Gemmatimonadota</taxon>
        <taxon>Longimicrobiia</taxon>
        <taxon>Gaopeijiales</taxon>
        <taxon>Gaopeijiaceae</taxon>
        <taxon>Gaopeijia</taxon>
    </lineage>
</organism>
<evidence type="ECO:0000256" key="1">
    <source>
        <dbReference type="ARBA" id="ARBA00022801"/>
    </source>
</evidence>
<proteinExistence type="predicted"/>
<comment type="caution">
    <text evidence="4">The sequence shown here is derived from an EMBL/GenBank/DDBJ whole genome shotgun (WGS) entry which is preliminary data.</text>
</comment>
<dbReference type="Gene3D" id="2.30.40.10">
    <property type="entry name" value="Urease, subunit C, domain 1"/>
    <property type="match status" value="2"/>
</dbReference>
<evidence type="ECO:0000259" key="3">
    <source>
        <dbReference type="Pfam" id="PF07969"/>
    </source>
</evidence>
<sequence length="527" mass="56287">MAARRGLAVALLLGAAVAPLRAQDTAGPYDLILRNGRVVDGTGNPWYRADVAIRGDRIAAIGDLSDASATREIDAAGRLVTPGFIDTHSHAGGGLASPGLSHARPLLAQGVTTVFVNPDGGGPVDIEAQRAALLADGLGVNAAPFISHGSVRRAVLGMDDRLADADEMNRMRALVQAGMEAGAWGLSSGPFYAPGSYSDTDELVELAKVVAPFGGAYQSHIRDESDYTIGVVAAVDEVITVAREAGIVGVWTHAKALGPPVWGFSMALLRRLEQARAEGVEVYADQYPYPASATGLTAALLPRWAQAGGTDSLLARLDRPDDLAAIREAVVDNLARRGGADRIQFRRFRSDVRIEGRTLDDVARERGLHPVDAAIELFRQGAPSIVSFNMHDDDLRAIMVHPLTMTASDGDLVPWQEGVPHPRSYAAFTRKLVTYVREEGVVGLEAAIRSMTSLPAQAYRMPDRGVLRVGAVADLAVFHLERLETRSAFTDPHHLSEGMEWVIVNGELAIDQGEFTGALAGRVLRRN</sequence>
<dbReference type="Proteomes" id="UP001484239">
    <property type="component" value="Unassembled WGS sequence"/>
</dbReference>